<reference evidence="2" key="1">
    <citation type="journal article" date="2015" name="Nature">
        <title>Complex archaea that bridge the gap between prokaryotes and eukaryotes.</title>
        <authorList>
            <person name="Spang A."/>
            <person name="Saw J.H."/>
            <person name="Jorgensen S.L."/>
            <person name="Zaremba-Niedzwiedzka K."/>
            <person name="Martijn J."/>
            <person name="Lind A.E."/>
            <person name="van Eijk R."/>
            <person name="Schleper C."/>
            <person name="Guy L."/>
            <person name="Ettema T.J."/>
        </authorList>
    </citation>
    <scope>NUCLEOTIDE SEQUENCE</scope>
</reference>
<dbReference type="AlphaFoldDB" id="A0A0F9SZE8"/>
<protein>
    <recommendedName>
        <fullName evidence="1">Bacteriophage tail tape measure N-terminal domain-containing protein</fullName>
    </recommendedName>
</protein>
<organism evidence="2">
    <name type="scientific">marine sediment metagenome</name>
    <dbReference type="NCBI Taxonomy" id="412755"/>
    <lineage>
        <taxon>unclassified sequences</taxon>
        <taxon>metagenomes</taxon>
        <taxon>ecological metagenomes</taxon>
    </lineage>
</organism>
<evidence type="ECO:0000259" key="1">
    <source>
        <dbReference type="Pfam" id="PF06791"/>
    </source>
</evidence>
<dbReference type="EMBL" id="LAZR01000329">
    <property type="protein sequence ID" value="KKN74295.1"/>
    <property type="molecule type" value="Genomic_DNA"/>
</dbReference>
<feature type="domain" description="Bacteriophage tail tape measure N-terminal" evidence="1">
    <location>
        <begin position="22"/>
        <end position="175"/>
    </location>
</feature>
<sequence>MAFRLATAQVEFTSVDKGLRKSLTRIRTSLNSLRSSVLKIAGPLAAVFGARVAIRGAIEQEAAQARVAAVLAQTGEAAGFTFKQLNKLAQAFQKVGVIGDEVVLNAEAILLTFTNIRGEVFLRGLAAALDLAALKSQDAATTAELFAKALNDPVKGVTMLRKAGVGFTNQVIEQISVLVAQGKLFEAQVIILEEIESQLGGVNAALAKTPTGKLRQLANAFGDLLEEVGKGFAVGLADAFNSIQDFFETVVPIVRAVASIIARIIGSIVQTVQAGAEGLAKSLGFEDAQIGARQLEGFLLKVFLNIQKALVAFGQVVAQVVSVILTAFKQLSSAVEVLAFGKIKADPAAFDQVIGVVDDFAKGLGEKKKAIEKEINSIKLLFALGAVVDQVKDFTDLLGLTKRETPEVKVTLPKIPGAARAAKAKIILEAPEDVLRRIQESIKTKDDPIAAQKETTKAVADVKKGIDALKAAGKTNNNTLVEAIGELDLSTEFQPGAPD</sequence>
<gene>
    <name evidence="2" type="ORF">LCGC14_0392340</name>
</gene>
<proteinExistence type="predicted"/>
<dbReference type="InterPro" id="IPR009628">
    <property type="entry name" value="Phage_tape_measure_N"/>
</dbReference>
<comment type="caution">
    <text evidence="2">The sequence shown here is derived from an EMBL/GenBank/DDBJ whole genome shotgun (WGS) entry which is preliminary data.</text>
</comment>
<dbReference type="Pfam" id="PF06791">
    <property type="entry name" value="TMP_2"/>
    <property type="match status" value="1"/>
</dbReference>
<name>A0A0F9SZE8_9ZZZZ</name>
<evidence type="ECO:0000313" key="2">
    <source>
        <dbReference type="EMBL" id="KKN74295.1"/>
    </source>
</evidence>
<accession>A0A0F9SZE8</accession>